<accession>A0A4C1UVB2</accession>
<keyword evidence="2" id="KW-1185">Reference proteome</keyword>
<dbReference type="AlphaFoldDB" id="A0A4C1UVB2"/>
<protein>
    <submittedName>
        <fullName evidence="1">Uncharacterized protein</fullName>
    </submittedName>
</protein>
<organism evidence="1 2">
    <name type="scientific">Eumeta variegata</name>
    <name type="common">Bagworm moth</name>
    <name type="synonym">Eumeta japonica</name>
    <dbReference type="NCBI Taxonomy" id="151549"/>
    <lineage>
        <taxon>Eukaryota</taxon>
        <taxon>Metazoa</taxon>
        <taxon>Ecdysozoa</taxon>
        <taxon>Arthropoda</taxon>
        <taxon>Hexapoda</taxon>
        <taxon>Insecta</taxon>
        <taxon>Pterygota</taxon>
        <taxon>Neoptera</taxon>
        <taxon>Endopterygota</taxon>
        <taxon>Lepidoptera</taxon>
        <taxon>Glossata</taxon>
        <taxon>Ditrysia</taxon>
        <taxon>Tineoidea</taxon>
        <taxon>Psychidae</taxon>
        <taxon>Oiketicinae</taxon>
        <taxon>Eumeta</taxon>
    </lineage>
</organism>
<comment type="caution">
    <text evidence="1">The sequence shown here is derived from an EMBL/GenBank/DDBJ whole genome shotgun (WGS) entry which is preliminary data.</text>
</comment>
<dbReference type="EMBL" id="BGZK01000233">
    <property type="protein sequence ID" value="GBP30431.1"/>
    <property type="molecule type" value="Genomic_DNA"/>
</dbReference>
<reference evidence="1 2" key="1">
    <citation type="journal article" date="2019" name="Commun. Biol.">
        <title>The bagworm genome reveals a unique fibroin gene that provides high tensile strength.</title>
        <authorList>
            <person name="Kono N."/>
            <person name="Nakamura H."/>
            <person name="Ohtoshi R."/>
            <person name="Tomita M."/>
            <person name="Numata K."/>
            <person name="Arakawa K."/>
        </authorList>
    </citation>
    <scope>NUCLEOTIDE SEQUENCE [LARGE SCALE GENOMIC DNA]</scope>
</reference>
<name>A0A4C1UVB2_EUMVA</name>
<sequence length="95" mass="10498">MRLSRVSQDEIFNTVQAKHFDVGDSHDTAVVVIDDGKLGDRPGRLLHKSDHLSRNFGLLTTKYTYQYIKDKGVANIYFAQSLSAIVMGAVKGASL</sequence>
<gene>
    <name evidence="1" type="ORF">EVAR_20883_1</name>
</gene>
<evidence type="ECO:0000313" key="2">
    <source>
        <dbReference type="Proteomes" id="UP000299102"/>
    </source>
</evidence>
<dbReference type="Proteomes" id="UP000299102">
    <property type="component" value="Unassembled WGS sequence"/>
</dbReference>
<proteinExistence type="predicted"/>
<evidence type="ECO:0000313" key="1">
    <source>
        <dbReference type="EMBL" id="GBP30431.1"/>
    </source>
</evidence>